<feature type="signal peptide" evidence="5">
    <location>
        <begin position="1"/>
        <end position="24"/>
    </location>
</feature>
<keyword evidence="2 3" id="KW-0802">TPR repeat</keyword>
<evidence type="ECO:0000256" key="1">
    <source>
        <dbReference type="ARBA" id="ARBA00022737"/>
    </source>
</evidence>
<accession>A0A6S6UP81</accession>
<dbReference type="PROSITE" id="PS50005">
    <property type="entry name" value="TPR"/>
    <property type="match status" value="1"/>
</dbReference>
<feature type="repeat" description="TPR" evidence="3">
    <location>
        <begin position="426"/>
        <end position="459"/>
    </location>
</feature>
<keyword evidence="1" id="KW-0677">Repeat</keyword>
<sequence length="572" mass="64484">MRKSNWLLVSAVLSVLAVPVPVLAFNDTEIDDSPCTFISHGDVSGHVELTCPGLSKEAVENIEKLLQEQLTEQTRNLKQKNDHIDLLTDQIARLKQNREKALADNKQDQQKSPENPLLVEERKALEVFDLKKAAELREQYYQALKQEKQAKVAEMQSEMAREAFVSAERWEGAFDMAKALVLYQEAVGFKADYLEAWMMIISLAENLGNTQLALEAVGSLQEQLDPEKDMKWLSFVLDNEGDLFRAKGDNEAAINRYQQLLKLTMKLVEAEPDNTEWQHDLYVSKVKVGDMHLQTGDNVAALKAYEDGLAIAKKLADLDPNHTEWQRDLSVSHNKVGDMHLKTGDNVAALKAYEESLTIRKKLADLDPNHTEWQRDLYVSKVKVGDMHLQTGDNVAALKAYEDGLAIAKKLADLDPNHTEWKNDLSISYERVGDMYKSTGKSDAAMDAYQKKLDIDKALVAIDPKQAKWQRDLSVSYDRVGDMHNANGDGVSALKAYEDGLAIAKRLAELDPNVVEWQTDLVVSYYKLAQVQPDKAKQLLTDALTILKKLHAENKLDHEKQGWITFLESAIE</sequence>
<reference evidence="6" key="1">
    <citation type="submission" date="2020-01" db="EMBL/GenBank/DDBJ databases">
        <authorList>
            <person name="Meier V. D."/>
            <person name="Meier V D."/>
        </authorList>
    </citation>
    <scope>NUCLEOTIDE SEQUENCE</scope>
    <source>
        <strain evidence="6">HLG_WM_MAG_09</strain>
    </source>
</reference>
<dbReference type="PANTHER" id="PTHR45641:SF19">
    <property type="entry name" value="NEPHROCYSTIN-3"/>
    <property type="match status" value="1"/>
</dbReference>
<dbReference type="AlphaFoldDB" id="A0A6S6UP81"/>
<evidence type="ECO:0000256" key="3">
    <source>
        <dbReference type="PROSITE-ProRule" id="PRU00339"/>
    </source>
</evidence>
<proteinExistence type="predicted"/>
<evidence type="ECO:0000313" key="6">
    <source>
        <dbReference type="EMBL" id="CAA6830833.1"/>
    </source>
</evidence>
<dbReference type="PANTHER" id="PTHR45641">
    <property type="entry name" value="TETRATRICOPEPTIDE REPEAT PROTEIN (AFU_ORTHOLOGUE AFUA_6G03870)"/>
    <property type="match status" value="1"/>
</dbReference>
<dbReference type="Pfam" id="PF13181">
    <property type="entry name" value="TPR_8"/>
    <property type="match status" value="1"/>
</dbReference>
<keyword evidence="4" id="KW-0175">Coiled coil</keyword>
<dbReference type="Pfam" id="PF13176">
    <property type="entry name" value="TPR_7"/>
    <property type="match status" value="1"/>
</dbReference>
<evidence type="ECO:0008006" key="7">
    <source>
        <dbReference type="Google" id="ProtNLM"/>
    </source>
</evidence>
<evidence type="ECO:0000256" key="4">
    <source>
        <dbReference type="SAM" id="Coils"/>
    </source>
</evidence>
<dbReference type="EMBL" id="CACVAT010000636">
    <property type="protein sequence ID" value="CAA6830833.1"/>
    <property type="molecule type" value="Genomic_DNA"/>
</dbReference>
<protein>
    <recommendedName>
        <fullName evidence="7">Tetratricopeptide repeat protein</fullName>
    </recommendedName>
</protein>
<dbReference type="SMART" id="SM00028">
    <property type="entry name" value="TPR"/>
    <property type="match status" value="6"/>
</dbReference>
<dbReference type="Gene3D" id="1.25.40.10">
    <property type="entry name" value="Tetratricopeptide repeat domain"/>
    <property type="match status" value="3"/>
</dbReference>
<keyword evidence="5" id="KW-0732">Signal</keyword>
<name>A0A6S6UP81_9GAMM</name>
<dbReference type="InterPro" id="IPR019734">
    <property type="entry name" value="TPR_rpt"/>
</dbReference>
<feature type="coiled-coil region" evidence="4">
    <location>
        <begin position="56"/>
        <end position="161"/>
    </location>
</feature>
<feature type="chain" id="PRO_5027835040" description="Tetratricopeptide repeat protein" evidence="5">
    <location>
        <begin position="25"/>
        <end position="572"/>
    </location>
</feature>
<organism evidence="6">
    <name type="scientific">uncultured Thiotrichaceae bacterium</name>
    <dbReference type="NCBI Taxonomy" id="298394"/>
    <lineage>
        <taxon>Bacteria</taxon>
        <taxon>Pseudomonadati</taxon>
        <taxon>Pseudomonadota</taxon>
        <taxon>Gammaproteobacteria</taxon>
        <taxon>Thiotrichales</taxon>
        <taxon>Thiotrichaceae</taxon>
        <taxon>environmental samples</taxon>
    </lineage>
</organism>
<evidence type="ECO:0000256" key="2">
    <source>
        <dbReference type="ARBA" id="ARBA00022803"/>
    </source>
</evidence>
<gene>
    <name evidence="6" type="ORF">HELGO_WM66359</name>
</gene>
<dbReference type="InterPro" id="IPR011990">
    <property type="entry name" value="TPR-like_helical_dom_sf"/>
</dbReference>
<evidence type="ECO:0000256" key="5">
    <source>
        <dbReference type="SAM" id="SignalP"/>
    </source>
</evidence>
<dbReference type="SUPFAM" id="SSF48452">
    <property type="entry name" value="TPR-like"/>
    <property type="match status" value="2"/>
</dbReference>